<dbReference type="InterPro" id="IPR050831">
    <property type="entry name" value="CEA_cell_adhesion"/>
</dbReference>
<keyword evidence="3" id="KW-0393">Immunoglobulin domain</keyword>
<keyword evidence="2" id="KW-0325">Glycoprotein</keyword>
<evidence type="ECO:0000256" key="1">
    <source>
        <dbReference type="ARBA" id="ARBA00022729"/>
    </source>
</evidence>
<dbReference type="InterPro" id="IPR007110">
    <property type="entry name" value="Ig-like_dom"/>
</dbReference>
<dbReference type="GeneTree" id="ENSGT01130000278319"/>
<evidence type="ECO:0000256" key="5">
    <source>
        <dbReference type="SAM" id="SignalP"/>
    </source>
</evidence>
<dbReference type="InterPro" id="IPR003598">
    <property type="entry name" value="Ig_sub2"/>
</dbReference>
<dbReference type="Pfam" id="PF13895">
    <property type="entry name" value="Ig_2"/>
    <property type="match status" value="1"/>
</dbReference>
<dbReference type="FunFam" id="2.60.40.10:FF:000244">
    <property type="entry name" value="carcinoembryonic antigen-related cell adhesion molecule 16"/>
    <property type="match status" value="1"/>
</dbReference>
<feature type="domain" description="Ig-like" evidence="6">
    <location>
        <begin position="240"/>
        <end position="324"/>
    </location>
</feature>
<comment type="similarity">
    <text evidence="4">Belongs to the immunoglobulin superfamily. CEA family.</text>
</comment>
<dbReference type="Gene3D" id="2.60.40.10">
    <property type="entry name" value="Immunoglobulins"/>
    <property type="match status" value="3"/>
</dbReference>
<protein>
    <recommendedName>
        <fullName evidence="6">Ig-like domain-containing protein</fullName>
    </recommendedName>
</protein>
<dbReference type="Bgee" id="ENSMODG00000023856">
    <property type="expression patterns" value="Expressed in spermatid and 2 other cell types or tissues"/>
</dbReference>
<dbReference type="InterPro" id="IPR003599">
    <property type="entry name" value="Ig_sub"/>
</dbReference>
<dbReference type="PANTHER" id="PTHR44427:SF13">
    <property type="entry name" value="PREGNANCY-SPECIFIC BETA-1-GLYCOPROTEIN 4-RELATED"/>
    <property type="match status" value="1"/>
</dbReference>
<reference evidence="7" key="3">
    <citation type="submission" date="2025-09" db="UniProtKB">
        <authorList>
            <consortium name="Ensembl"/>
        </authorList>
    </citation>
    <scope>IDENTIFICATION</scope>
</reference>
<reference evidence="7 8" key="1">
    <citation type="journal article" date="2007" name="Nature">
        <title>Genome of the marsupial Monodelphis domestica reveals innovation in non-coding sequences.</title>
        <authorList>
            <person name="Mikkelsen T.S."/>
            <person name="Wakefield M.J."/>
            <person name="Aken B."/>
            <person name="Amemiya C.T."/>
            <person name="Chang J.L."/>
            <person name="Duke S."/>
            <person name="Garber M."/>
            <person name="Gentles A.J."/>
            <person name="Goodstadt L."/>
            <person name="Heger A."/>
            <person name="Jurka J."/>
            <person name="Kamal M."/>
            <person name="Mauceli E."/>
            <person name="Searle S.M."/>
            <person name="Sharpe T."/>
            <person name="Baker M.L."/>
            <person name="Batzer M.A."/>
            <person name="Benos P.V."/>
            <person name="Belov K."/>
            <person name="Clamp M."/>
            <person name="Cook A."/>
            <person name="Cuff J."/>
            <person name="Das R."/>
            <person name="Davidow L."/>
            <person name="Deakin J.E."/>
            <person name="Fazzari M.J."/>
            <person name="Glass J.L."/>
            <person name="Grabherr M."/>
            <person name="Greally J.M."/>
            <person name="Gu W."/>
            <person name="Hore T.A."/>
            <person name="Huttley G.A."/>
            <person name="Kleber M."/>
            <person name="Jirtle R.L."/>
            <person name="Koina E."/>
            <person name="Lee J.T."/>
            <person name="Mahony S."/>
            <person name="Marra M.A."/>
            <person name="Miller R.D."/>
            <person name="Nicholls R.D."/>
            <person name="Oda M."/>
            <person name="Papenfuss A.T."/>
            <person name="Parra Z.E."/>
            <person name="Pollock D.D."/>
            <person name="Ray D.A."/>
            <person name="Schein J.E."/>
            <person name="Speed T.P."/>
            <person name="Thompson K."/>
            <person name="VandeBerg J.L."/>
            <person name="Wade C.M."/>
            <person name="Walker J.A."/>
            <person name="Waters P.D."/>
            <person name="Webber C."/>
            <person name="Weidman J.R."/>
            <person name="Xie X."/>
            <person name="Zody M.C."/>
            <person name="Baldwin J."/>
            <person name="Abdouelleil A."/>
            <person name="Abdulkadir J."/>
            <person name="Abebe A."/>
            <person name="Abera B."/>
            <person name="Abreu J."/>
            <person name="Acer S.C."/>
            <person name="Aftuck L."/>
            <person name="Alexander A."/>
            <person name="An P."/>
            <person name="Anderson E."/>
            <person name="Anderson S."/>
            <person name="Arachi H."/>
            <person name="Azer M."/>
            <person name="Bachantsang P."/>
            <person name="Barry A."/>
            <person name="Bayul T."/>
            <person name="Berlin A."/>
            <person name="Bessette D."/>
            <person name="Bloom T."/>
            <person name="Bloom T."/>
            <person name="Boguslavskiy L."/>
            <person name="Bonnet C."/>
            <person name="Boukhgalter B."/>
            <person name="Bourzgui I."/>
            <person name="Brown A."/>
            <person name="Cahill P."/>
            <person name="Channer S."/>
            <person name="Cheshatsang Y."/>
            <person name="Chuda L."/>
            <person name="Citroen M."/>
            <person name="Collymore A."/>
            <person name="Cooke P."/>
            <person name="Costello M."/>
            <person name="D'Aco K."/>
            <person name="Daza R."/>
            <person name="De Haan G."/>
            <person name="DeGray S."/>
            <person name="DeMaso C."/>
            <person name="Dhargay N."/>
            <person name="Dooley K."/>
            <person name="Dooley E."/>
            <person name="Doricent M."/>
            <person name="Dorje P."/>
            <person name="Dorjee K."/>
            <person name="Dupes A."/>
            <person name="Elong R."/>
            <person name="Falk J."/>
            <person name="Farina A."/>
            <person name="Faro S."/>
            <person name="Ferguson D."/>
            <person name="Fisher S."/>
            <person name="Foley C.D."/>
            <person name="Franke A."/>
            <person name="Friedrich D."/>
            <person name="Gadbois L."/>
            <person name="Gearin G."/>
            <person name="Gearin C.R."/>
            <person name="Giannoukos G."/>
            <person name="Goode T."/>
            <person name="Graham J."/>
            <person name="Grandbois E."/>
            <person name="Grewal S."/>
            <person name="Gyaltsen K."/>
            <person name="Hafez N."/>
            <person name="Hagos B."/>
            <person name="Hall J."/>
            <person name="Henson C."/>
            <person name="Hollinger A."/>
            <person name="Honan T."/>
            <person name="Huard M.D."/>
            <person name="Hughes L."/>
            <person name="Hurhula B."/>
            <person name="Husby M.E."/>
            <person name="Kamat A."/>
            <person name="Kanga B."/>
            <person name="Kashin S."/>
            <person name="Khazanovich D."/>
            <person name="Kisner P."/>
            <person name="Lance K."/>
            <person name="Lara M."/>
            <person name="Lee W."/>
            <person name="Lennon N."/>
            <person name="Letendre F."/>
            <person name="LeVine R."/>
            <person name="Lipovsky A."/>
            <person name="Liu X."/>
            <person name="Liu J."/>
            <person name="Liu S."/>
            <person name="Lokyitsang T."/>
            <person name="Lokyitsang Y."/>
            <person name="Lubonja R."/>
            <person name="Lui A."/>
            <person name="MacDonald P."/>
            <person name="Magnisalis V."/>
            <person name="Maru K."/>
            <person name="Matthews C."/>
            <person name="McCusker W."/>
            <person name="McDonough S."/>
            <person name="Mehta T."/>
            <person name="Meldrim J."/>
            <person name="Meneus L."/>
            <person name="Mihai O."/>
            <person name="Mihalev A."/>
            <person name="Mihova T."/>
            <person name="Mittelman R."/>
            <person name="Mlenga V."/>
            <person name="Montmayeur A."/>
            <person name="Mulrain L."/>
            <person name="Navidi A."/>
            <person name="Naylor J."/>
            <person name="Negash T."/>
            <person name="Nguyen T."/>
            <person name="Nguyen N."/>
            <person name="Nicol R."/>
            <person name="Norbu C."/>
            <person name="Norbu N."/>
            <person name="Novod N."/>
            <person name="O'Neill B."/>
            <person name="Osman S."/>
            <person name="Markiewicz E."/>
            <person name="Oyono O.L."/>
            <person name="Patti C."/>
            <person name="Phunkhang P."/>
            <person name="Pierre F."/>
            <person name="Priest M."/>
            <person name="Raghuraman S."/>
            <person name="Rege F."/>
            <person name="Reyes R."/>
            <person name="Rise C."/>
            <person name="Rogov P."/>
            <person name="Ross K."/>
            <person name="Ryan E."/>
            <person name="Settipalli S."/>
            <person name="Shea T."/>
            <person name="Sherpa N."/>
            <person name="Shi L."/>
            <person name="Shih D."/>
            <person name="Sparrow T."/>
            <person name="Spaulding J."/>
            <person name="Stalker J."/>
            <person name="Stange-Thomann N."/>
            <person name="Stavropoulos S."/>
            <person name="Stone C."/>
            <person name="Strader C."/>
            <person name="Tesfaye S."/>
            <person name="Thomson T."/>
            <person name="Thoulutsang Y."/>
            <person name="Thoulutsang D."/>
            <person name="Topham K."/>
            <person name="Topping I."/>
            <person name="Tsamla T."/>
            <person name="Vassiliev H."/>
            <person name="Vo A."/>
            <person name="Wangchuk T."/>
            <person name="Wangdi T."/>
            <person name="Weiand M."/>
            <person name="Wilkinson J."/>
            <person name="Wilson A."/>
            <person name="Yadav S."/>
            <person name="Young G."/>
            <person name="Yu Q."/>
            <person name="Zembek L."/>
            <person name="Zhong D."/>
            <person name="Zimmer A."/>
            <person name="Zwirko Z."/>
            <person name="Jaffe D.B."/>
            <person name="Alvarez P."/>
            <person name="Brockman W."/>
            <person name="Butler J."/>
            <person name="Chin C."/>
            <person name="Gnerre S."/>
            <person name="MacCallum I."/>
            <person name="Graves J.A."/>
            <person name="Ponting C.P."/>
            <person name="Breen M."/>
            <person name="Samollow P.B."/>
            <person name="Lander E.S."/>
            <person name="Lindblad-Toh K."/>
        </authorList>
    </citation>
    <scope>NUCLEOTIDE SEQUENCE [LARGE SCALE GENOMIC DNA]</scope>
</reference>
<evidence type="ECO:0000313" key="8">
    <source>
        <dbReference type="Proteomes" id="UP000002280"/>
    </source>
</evidence>
<organism evidence="7 8">
    <name type="scientific">Monodelphis domestica</name>
    <name type="common">Gray short-tailed opossum</name>
    <dbReference type="NCBI Taxonomy" id="13616"/>
    <lineage>
        <taxon>Eukaryota</taxon>
        <taxon>Metazoa</taxon>
        <taxon>Chordata</taxon>
        <taxon>Craniata</taxon>
        <taxon>Vertebrata</taxon>
        <taxon>Euteleostomi</taxon>
        <taxon>Mammalia</taxon>
        <taxon>Metatheria</taxon>
        <taxon>Didelphimorphia</taxon>
        <taxon>Didelphidae</taxon>
        <taxon>Monodelphis</taxon>
    </lineage>
</organism>
<evidence type="ECO:0000256" key="4">
    <source>
        <dbReference type="ARBA" id="ARBA00038222"/>
    </source>
</evidence>
<keyword evidence="1 5" id="KW-0732">Signal</keyword>
<dbReference type="InterPro" id="IPR013106">
    <property type="entry name" value="Ig_V-set"/>
</dbReference>
<sequence>MNEHMKFPFGDFQRNGPWPGHLLTAFLLCFQLQLTPAELTITPIPSRPVEGENITLFVQGFIGEDLMSFNWFRGSTTDLAQQILTFVSMSGTQSMGKAYTGRERAEADGSLHISSSHLNDSGIYTIRQIFFPTDSGSNMVSTNVYLPVYDGPDPPVLRPEGSDFVVGSNLTLSCFASSNPAAHYIWWVNGTAGPSGQQLFIPNISGGKSEVYACHATNPDSGLHSTAEIAVSISETLTQPGVLVNNSGPVENKDSVNLTCVPPKSLVAIVWFNDGEILLSGRQGLGLSPDNRILTLEVVTRNDSDLYQCEARNPDVASTRAPITLKVIYGPDIPIVTPPNSTFVEGYALTISCFSTPILLLSTRGRLMGHLSHQL</sequence>
<dbReference type="PROSITE" id="PS50835">
    <property type="entry name" value="IG_LIKE"/>
    <property type="match status" value="2"/>
</dbReference>
<dbReference type="InterPro" id="IPR036179">
    <property type="entry name" value="Ig-like_dom_sf"/>
</dbReference>
<dbReference type="SMART" id="SM00409">
    <property type="entry name" value="IG"/>
    <property type="match status" value="3"/>
</dbReference>
<dbReference type="PANTHER" id="PTHR44427">
    <property type="entry name" value="CARCINOEMBRYONIC ANTIGEN-RELATED CELL ADHESION MOLECULE 19"/>
    <property type="match status" value="1"/>
</dbReference>
<dbReference type="Ensembl" id="ENSMODT00000086430.1">
    <property type="protein sequence ID" value="ENSMODP00000047012.1"/>
    <property type="gene ID" value="ENSMODG00000023856.3"/>
</dbReference>
<evidence type="ECO:0000259" key="6">
    <source>
        <dbReference type="PROSITE" id="PS50835"/>
    </source>
</evidence>
<dbReference type="InterPro" id="IPR013783">
    <property type="entry name" value="Ig-like_fold"/>
</dbReference>
<feature type="domain" description="Ig-like" evidence="6">
    <location>
        <begin position="152"/>
        <end position="230"/>
    </location>
</feature>
<dbReference type="SUPFAM" id="SSF48726">
    <property type="entry name" value="Immunoglobulin"/>
    <property type="match status" value="3"/>
</dbReference>
<dbReference type="Pfam" id="PF07686">
    <property type="entry name" value="V-set"/>
    <property type="match status" value="1"/>
</dbReference>
<dbReference type="Proteomes" id="UP000002280">
    <property type="component" value="Chromosome 4"/>
</dbReference>
<dbReference type="SMART" id="SM00408">
    <property type="entry name" value="IGc2"/>
    <property type="match status" value="2"/>
</dbReference>
<reference evidence="7" key="2">
    <citation type="submission" date="2025-08" db="UniProtKB">
        <authorList>
            <consortium name="Ensembl"/>
        </authorList>
    </citation>
    <scope>IDENTIFICATION</scope>
</reference>
<feature type="signal peptide" evidence="5">
    <location>
        <begin position="1"/>
        <end position="37"/>
    </location>
</feature>
<dbReference type="AlphaFoldDB" id="A0A5F8GHR3"/>
<proteinExistence type="inferred from homology"/>
<keyword evidence="8" id="KW-1185">Reference proteome</keyword>
<feature type="chain" id="PRO_5023884818" description="Ig-like domain-containing protein" evidence="5">
    <location>
        <begin position="38"/>
        <end position="375"/>
    </location>
</feature>
<dbReference type="InParanoid" id="A0A5F8GHR3"/>
<evidence type="ECO:0000256" key="2">
    <source>
        <dbReference type="ARBA" id="ARBA00023180"/>
    </source>
</evidence>
<name>A0A5F8GHR3_MONDO</name>
<dbReference type="Pfam" id="PF13927">
    <property type="entry name" value="Ig_3"/>
    <property type="match status" value="1"/>
</dbReference>
<evidence type="ECO:0000313" key="7">
    <source>
        <dbReference type="Ensembl" id="ENSMODP00000047012.1"/>
    </source>
</evidence>
<accession>A0A5F8GHR3</accession>
<evidence type="ECO:0000256" key="3">
    <source>
        <dbReference type="ARBA" id="ARBA00023319"/>
    </source>
</evidence>